<evidence type="ECO:0000256" key="8">
    <source>
        <dbReference type="SAM" id="Phobius"/>
    </source>
</evidence>
<evidence type="ECO:0000313" key="10">
    <source>
        <dbReference type="Proteomes" id="UP001610335"/>
    </source>
</evidence>
<feature type="transmembrane region" description="Helical" evidence="8">
    <location>
        <begin position="502"/>
        <end position="523"/>
    </location>
</feature>
<dbReference type="Gene3D" id="1.20.1730.10">
    <property type="entry name" value="Sodium/glucose cotransporter"/>
    <property type="match status" value="1"/>
</dbReference>
<feature type="transmembrane region" description="Helical" evidence="8">
    <location>
        <begin position="346"/>
        <end position="368"/>
    </location>
</feature>
<dbReference type="InterPro" id="IPR031155">
    <property type="entry name" value="DUR"/>
</dbReference>
<comment type="subcellular location">
    <subcellularLocation>
        <location evidence="1">Membrane</location>
        <topology evidence="1">Multi-pass membrane protein</topology>
    </subcellularLocation>
</comment>
<dbReference type="PANTHER" id="PTHR46154:SF4">
    <property type="entry name" value="UREA ACTIVE TRANSPORTER"/>
    <property type="match status" value="1"/>
</dbReference>
<keyword evidence="10" id="KW-1185">Reference proteome</keyword>
<gene>
    <name evidence="9" type="ORF">BDW59DRAFT_165557</name>
</gene>
<keyword evidence="5 8" id="KW-1133">Transmembrane helix</keyword>
<keyword evidence="4 8" id="KW-0812">Transmembrane</keyword>
<dbReference type="Proteomes" id="UP001610335">
    <property type="component" value="Unassembled WGS sequence"/>
</dbReference>
<feature type="transmembrane region" description="Helical" evidence="8">
    <location>
        <begin position="203"/>
        <end position="222"/>
    </location>
</feature>
<feature type="transmembrane region" description="Helical" evidence="8">
    <location>
        <begin position="264"/>
        <end position="283"/>
    </location>
</feature>
<feature type="transmembrane region" description="Helical" evidence="8">
    <location>
        <begin position="20"/>
        <end position="44"/>
    </location>
</feature>
<proteinExistence type="inferred from homology"/>
<feature type="transmembrane region" description="Helical" evidence="8">
    <location>
        <begin position="65"/>
        <end position="86"/>
    </location>
</feature>
<dbReference type="InterPro" id="IPR001734">
    <property type="entry name" value="Na/solute_symporter"/>
</dbReference>
<feature type="transmembrane region" description="Helical" evidence="8">
    <location>
        <begin position="98"/>
        <end position="118"/>
    </location>
</feature>
<organism evidence="9 10">
    <name type="scientific">Aspergillus cavernicola</name>
    <dbReference type="NCBI Taxonomy" id="176166"/>
    <lineage>
        <taxon>Eukaryota</taxon>
        <taxon>Fungi</taxon>
        <taxon>Dikarya</taxon>
        <taxon>Ascomycota</taxon>
        <taxon>Pezizomycotina</taxon>
        <taxon>Eurotiomycetes</taxon>
        <taxon>Eurotiomycetidae</taxon>
        <taxon>Eurotiales</taxon>
        <taxon>Aspergillaceae</taxon>
        <taxon>Aspergillus</taxon>
        <taxon>Aspergillus subgen. Nidulantes</taxon>
    </lineage>
</organism>
<dbReference type="InterPro" id="IPR038377">
    <property type="entry name" value="Na/Glc_symporter_sf"/>
</dbReference>
<feature type="transmembrane region" description="Helical" evidence="8">
    <location>
        <begin position="295"/>
        <end position="319"/>
    </location>
</feature>
<comment type="caution">
    <text evidence="9">The sequence shown here is derived from an EMBL/GenBank/DDBJ whole genome shotgun (WGS) entry which is preliminary data.</text>
</comment>
<feature type="transmembrane region" description="Helical" evidence="8">
    <location>
        <begin position="581"/>
        <end position="601"/>
    </location>
</feature>
<feature type="transmembrane region" description="Helical" evidence="8">
    <location>
        <begin position="173"/>
        <end position="191"/>
    </location>
</feature>
<reference evidence="9 10" key="1">
    <citation type="submission" date="2024-07" db="EMBL/GenBank/DDBJ databases">
        <title>Section-level genome sequencing and comparative genomics of Aspergillus sections Usti and Cavernicolus.</title>
        <authorList>
            <consortium name="Lawrence Berkeley National Laboratory"/>
            <person name="Nybo J.L."/>
            <person name="Vesth T.C."/>
            <person name="Theobald S."/>
            <person name="Frisvad J.C."/>
            <person name="Larsen T.O."/>
            <person name="Kjaerboelling I."/>
            <person name="Rothschild-Mancinelli K."/>
            <person name="Lyhne E.K."/>
            <person name="Kogle M.E."/>
            <person name="Barry K."/>
            <person name="Clum A."/>
            <person name="Na H."/>
            <person name="Ledsgaard L."/>
            <person name="Lin J."/>
            <person name="Lipzen A."/>
            <person name="Kuo A."/>
            <person name="Riley R."/>
            <person name="Mondo S."/>
            <person name="LaButti K."/>
            <person name="Haridas S."/>
            <person name="Pangalinan J."/>
            <person name="Salamov A.A."/>
            <person name="Simmons B.A."/>
            <person name="Magnuson J.K."/>
            <person name="Chen J."/>
            <person name="Drula E."/>
            <person name="Henrissat B."/>
            <person name="Wiebenga A."/>
            <person name="Lubbers R.J."/>
            <person name="Gomes A.C."/>
            <person name="Makela M.R."/>
            <person name="Stajich J."/>
            <person name="Grigoriev I.V."/>
            <person name="Mortensen U.H."/>
            <person name="De vries R.P."/>
            <person name="Baker S.E."/>
            <person name="Andersen M.R."/>
        </authorList>
    </citation>
    <scope>NUCLEOTIDE SEQUENCE [LARGE SCALE GENOMIC DNA]</scope>
    <source>
        <strain evidence="9 10">CBS 600.67</strain>
    </source>
</reference>
<dbReference type="PANTHER" id="PTHR46154">
    <property type="match status" value="1"/>
</dbReference>
<dbReference type="PROSITE" id="PS50283">
    <property type="entry name" value="NA_SOLUT_SYMP_3"/>
    <property type="match status" value="1"/>
</dbReference>
<evidence type="ECO:0000256" key="3">
    <source>
        <dbReference type="ARBA" id="ARBA00022448"/>
    </source>
</evidence>
<evidence type="ECO:0000256" key="5">
    <source>
        <dbReference type="ARBA" id="ARBA00022989"/>
    </source>
</evidence>
<dbReference type="EMBL" id="JBFXLS010000085">
    <property type="protein sequence ID" value="KAL2818225.1"/>
    <property type="molecule type" value="Genomic_DNA"/>
</dbReference>
<evidence type="ECO:0000256" key="4">
    <source>
        <dbReference type="ARBA" id="ARBA00022692"/>
    </source>
</evidence>
<comment type="similarity">
    <text evidence="2 7">Belongs to the sodium:solute symporter (SSF) (TC 2.A.21) family.</text>
</comment>
<feature type="transmembrane region" description="Helical" evidence="8">
    <location>
        <begin position="463"/>
        <end position="482"/>
    </location>
</feature>
<evidence type="ECO:0000256" key="1">
    <source>
        <dbReference type="ARBA" id="ARBA00004141"/>
    </source>
</evidence>
<evidence type="ECO:0000256" key="2">
    <source>
        <dbReference type="ARBA" id="ARBA00006434"/>
    </source>
</evidence>
<feature type="transmembrane region" description="Helical" evidence="8">
    <location>
        <begin position="435"/>
        <end position="456"/>
    </location>
</feature>
<dbReference type="Pfam" id="PF00474">
    <property type="entry name" value="SSF"/>
    <property type="match status" value="1"/>
</dbReference>
<evidence type="ECO:0000313" key="9">
    <source>
        <dbReference type="EMBL" id="KAL2818225.1"/>
    </source>
</evidence>
<name>A0ABR4HRW4_9EURO</name>
<accession>A0ABR4HRW4</accession>
<feature type="transmembrane region" description="Helical" evidence="8">
    <location>
        <begin position="139"/>
        <end position="161"/>
    </location>
</feature>
<feature type="transmembrane region" description="Helical" evidence="8">
    <location>
        <begin position="404"/>
        <end position="429"/>
    </location>
</feature>
<protein>
    <submittedName>
        <fullName evidence="9">Sodium/proline symporter</fullName>
    </submittedName>
</protein>
<keyword evidence="3" id="KW-0813">Transport</keyword>
<keyword evidence="6 8" id="KW-0472">Membrane</keyword>
<evidence type="ECO:0000256" key="7">
    <source>
        <dbReference type="RuleBase" id="RU362091"/>
    </source>
</evidence>
<sequence length="689" mass="74677">MSANAEGNVFQIPAPLSQGVGYGIVIGVGAIFAIGMSLTSWLLSVHMNEVQDSEMFMTAKHSIKAGLTASAVVSSWTIATTLLTSTTYGYRYGISGPFWYAAAASVQILLFSVAAVELKRKAPNAQTFLQVVKVRYGSAVHLLFTTYSGIYQIITTVNLLVGGSAVFASITGVNRDAICYLLPIGVVIYTLMGGIKATIITDWAHTVIIYIIMLLALFVFYVTSDVAGSPTKVWELLKEAAVLHPVDGNADGEYLTMRSKQGGYVGLVFIGAGFAACVDSQLFQKAIAADPRTTARGYIIGGLSWFSVPFVLASTYGLAAASLEHLPSWPTYPNRMNDYEVSSGLAMPYAAIALMGNGGAVAVLLMIFMAVTSAMSSETVATTALVTYNVYQAYLKPKASGKELLYFSHFVTVGFAIFCSSIAVAFNHGGFSVDFLITAIGIFVDSAIVPMACTIMWRKQSRIAALVVPPLCSVFGLIAWFTTTYTHLGEISIATLSSNLPLVAGNITALCSPLVLTPLITFLRPDNFNWETFKEKIHRGDDEHLTVSATSPEDAAAQVNRDRKEEEETDKTLRKARNQSLFLGLFLTISLVILWPIPMYASSYIFSVNFFTGWVAFLFIWAFVAAGVILFLPIWEGYMEIYLVLRRMMGKGVPVRSKETITVAGGSLEDVRVTPTEELKGLDSKNIEM</sequence>
<dbReference type="CDD" id="cd11476">
    <property type="entry name" value="SLC5sbd_DUR3"/>
    <property type="match status" value="1"/>
</dbReference>
<evidence type="ECO:0000256" key="6">
    <source>
        <dbReference type="ARBA" id="ARBA00023136"/>
    </source>
</evidence>
<feature type="transmembrane region" description="Helical" evidence="8">
    <location>
        <begin position="613"/>
        <end position="638"/>
    </location>
</feature>